<evidence type="ECO:0000259" key="2">
    <source>
        <dbReference type="Pfam" id="PF24750"/>
    </source>
</evidence>
<feature type="domain" description="F-box" evidence="1">
    <location>
        <begin position="8"/>
        <end position="38"/>
    </location>
</feature>
<dbReference type="SUPFAM" id="SSF81383">
    <property type="entry name" value="F-box domain"/>
    <property type="match status" value="1"/>
</dbReference>
<dbReference type="InterPro" id="IPR055290">
    <property type="entry name" value="At3g26010-like"/>
</dbReference>
<dbReference type="Pfam" id="PF24750">
    <property type="entry name" value="b-prop_At3g26010-like"/>
    <property type="match status" value="1"/>
</dbReference>
<dbReference type="Gene3D" id="1.20.1280.50">
    <property type="match status" value="1"/>
</dbReference>
<dbReference type="GeneID" id="110777547"/>
<feature type="non-terminal residue" evidence="4">
    <location>
        <position position="1"/>
    </location>
</feature>
<dbReference type="CDD" id="cd22157">
    <property type="entry name" value="F-box_AtFBW1-like"/>
    <property type="match status" value="1"/>
</dbReference>
<accession>A0ABM3QJF8</accession>
<reference evidence="3" key="1">
    <citation type="journal article" date="2021" name="Nat. Commun.">
        <title>Genomic analyses provide insights into spinach domestication and the genetic basis of agronomic traits.</title>
        <authorList>
            <person name="Cai X."/>
            <person name="Sun X."/>
            <person name="Xu C."/>
            <person name="Sun H."/>
            <person name="Wang X."/>
            <person name="Ge C."/>
            <person name="Zhang Z."/>
            <person name="Wang Q."/>
            <person name="Fei Z."/>
            <person name="Jiao C."/>
            <person name="Wang Q."/>
        </authorList>
    </citation>
    <scope>NUCLEOTIDE SEQUENCE [LARGE SCALE GENOMIC DNA]</scope>
    <source>
        <strain evidence="3">cv. Varoflay</strain>
    </source>
</reference>
<proteinExistence type="predicted"/>
<dbReference type="RefSeq" id="XP_056683497.1">
    <property type="nucleotide sequence ID" value="XM_056827519.1"/>
</dbReference>
<dbReference type="InterPro" id="IPR001810">
    <property type="entry name" value="F-box_dom"/>
</dbReference>
<sequence>VKNIPEMKILTRLPAKSICRFKSVSKRWNSIICNPKFIVSYIYGSPPSWSIFDRFVRVHQDAGESKPEFKVQWKQPPNVSNLSVNPHRIGDNTKEFNLESGIPPALVFNSSNGLLLISIKIKTKPYWEMNSPTNVVRINTDDSLYVVNPVTNDWVSIPIAPVPINRQGILGFMTQVGPTGILERFMIVDYQPLIVSCFGTLVCFRSETWKWEQIPANYLLGEHIWKGKQAHEFDGHLLLVDPTVGIIAWDEPFGGERNVNCQYIALPTLSEDWVNRRCIDVSGGHVQFLEVAYEGNHKLKLWRLNYEVGEWSLVHELCFNDVWSDPR</sequence>
<reference evidence="4" key="2">
    <citation type="submission" date="2025-08" db="UniProtKB">
        <authorList>
            <consortium name="RefSeq"/>
        </authorList>
    </citation>
    <scope>IDENTIFICATION</scope>
    <source>
        <tissue evidence="4">Leaf</tissue>
    </source>
</reference>
<gene>
    <name evidence="4" type="primary">LOC110777547</name>
</gene>
<feature type="domain" description="F-box protein At3g26010-like beta-propeller" evidence="2">
    <location>
        <begin position="106"/>
        <end position="318"/>
    </location>
</feature>
<dbReference type="PANTHER" id="PTHR35546:SF130">
    <property type="entry name" value="EXPRESSED PROTEIN"/>
    <property type="match status" value="1"/>
</dbReference>
<evidence type="ECO:0000313" key="3">
    <source>
        <dbReference type="Proteomes" id="UP000813463"/>
    </source>
</evidence>
<evidence type="ECO:0000313" key="4">
    <source>
        <dbReference type="RefSeq" id="XP_056683497.1"/>
    </source>
</evidence>
<dbReference type="Proteomes" id="UP000813463">
    <property type="component" value="Chromosome 4"/>
</dbReference>
<dbReference type="PANTHER" id="PTHR35546">
    <property type="entry name" value="F-BOX PROTEIN INTERACTION DOMAIN PROTEIN-RELATED"/>
    <property type="match status" value="1"/>
</dbReference>
<organism evidence="3 4">
    <name type="scientific">Spinacia oleracea</name>
    <name type="common">Spinach</name>
    <dbReference type="NCBI Taxonomy" id="3562"/>
    <lineage>
        <taxon>Eukaryota</taxon>
        <taxon>Viridiplantae</taxon>
        <taxon>Streptophyta</taxon>
        <taxon>Embryophyta</taxon>
        <taxon>Tracheophyta</taxon>
        <taxon>Spermatophyta</taxon>
        <taxon>Magnoliopsida</taxon>
        <taxon>eudicotyledons</taxon>
        <taxon>Gunneridae</taxon>
        <taxon>Pentapetalae</taxon>
        <taxon>Caryophyllales</taxon>
        <taxon>Chenopodiaceae</taxon>
        <taxon>Chenopodioideae</taxon>
        <taxon>Anserineae</taxon>
        <taxon>Spinacia</taxon>
    </lineage>
</organism>
<protein>
    <submittedName>
        <fullName evidence="4">F-box protein At1g49990</fullName>
    </submittedName>
</protein>
<keyword evidence="3" id="KW-1185">Reference proteome</keyword>
<dbReference type="Pfam" id="PF00646">
    <property type="entry name" value="F-box"/>
    <property type="match status" value="1"/>
</dbReference>
<evidence type="ECO:0000259" key="1">
    <source>
        <dbReference type="Pfam" id="PF00646"/>
    </source>
</evidence>
<dbReference type="InterPro" id="IPR036047">
    <property type="entry name" value="F-box-like_dom_sf"/>
</dbReference>
<dbReference type="InterPro" id="IPR056592">
    <property type="entry name" value="Beta-prop_At3g26010-like"/>
</dbReference>
<name>A0ABM3QJF8_SPIOL</name>